<accession>A0ABT0BH53</accession>
<name>A0ABT0BH53_9SPHN</name>
<dbReference type="Proteomes" id="UP001162881">
    <property type="component" value="Unassembled WGS sequence"/>
</dbReference>
<sequence length="150" mass="15880">MAEAMLTFCESTNGDTWSLGKRDGCGALQVLHCANASSGGAKNWLGLVEFLATNPGSPEHSALLERINAIVFDRIAGKPDGRAQLLMHFRDATEAEATAALSGSKVQLPLGSTSDALEFFNCMVDLLTGLQQVEDEADARRIPAGFGSTH</sequence>
<evidence type="ECO:0000313" key="1">
    <source>
        <dbReference type="EMBL" id="MCJ2184049.1"/>
    </source>
</evidence>
<evidence type="ECO:0000313" key="2">
    <source>
        <dbReference type="Proteomes" id="UP001162881"/>
    </source>
</evidence>
<organism evidence="1 2">
    <name type="scientific">Novosphingobium organovorum</name>
    <dbReference type="NCBI Taxonomy" id="2930092"/>
    <lineage>
        <taxon>Bacteria</taxon>
        <taxon>Pseudomonadati</taxon>
        <taxon>Pseudomonadota</taxon>
        <taxon>Alphaproteobacteria</taxon>
        <taxon>Sphingomonadales</taxon>
        <taxon>Sphingomonadaceae</taxon>
        <taxon>Novosphingobium</taxon>
    </lineage>
</organism>
<dbReference type="EMBL" id="JALHLF010000074">
    <property type="protein sequence ID" value="MCJ2184049.1"/>
    <property type="molecule type" value="Genomic_DNA"/>
</dbReference>
<gene>
    <name evidence="1" type="ORF">MTR62_15295</name>
</gene>
<keyword evidence="2" id="KW-1185">Reference proteome</keyword>
<reference evidence="1" key="1">
    <citation type="submission" date="2022-03" db="EMBL/GenBank/DDBJ databases">
        <title>Identification of a novel bacterium isolated from mangrove sediments.</title>
        <authorList>
            <person name="Pan X."/>
        </authorList>
    </citation>
    <scope>NUCLEOTIDE SEQUENCE</scope>
    <source>
        <strain evidence="1">B1949</strain>
    </source>
</reference>
<proteinExistence type="predicted"/>
<protein>
    <submittedName>
        <fullName evidence="1">Uncharacterized protein</fullName>
    </submittedName>
</protein>
<comment type="caution">
    <text evidence="1">The sequence shown here is derived from an EMBL/GenBank/DDBJ whole genome shotgun (WGS) entry which is preliminary data.</text>
</comment>
<dbReference type="RefSeq" id="WP_244022485.1">
    <property type="nucleotide sequence ID" value="NZ_JALHLF010000074.1"/>
</dbReference>